<evidence type="ECO:0000256" key="1">
    <source>
        <dbReference type="ARBA" id="ARBA00004651"/>
    </source>
</evidence>
<evidence type="ECO:0000256" key="8">
    <source>
        <dbReference type="SAM" id="MobiDB-lite"/>
    </source>
</evidence>
<feature type="region of interest" description="Disordered" evidence="8">
    <location>
        <begin position="89"/>
        <end position="147"/>
    </location>
</feature>
<protein>
    <submittedName>
        <fullName evidence="10">Monovalent cation/H+ antiporter complex subunit F</fullName>
    </submittedName>
</protein>
<organism evidence="10 13">
    <name type="scientific">Actinotignum timonense</name>
    <dbReference type="NCBI Taxonomy" id="1870995"/>
    <lineage>
        <taxon>Bacteria</taxon>
        <taxon>Bacillati</taxon>
        <taxon>Actinomycetota</taxon>
        <taxon>Actinomycetes</taxon>
        <taxon>Actinomycetales</taxon>
        <taxon>Actinomycetaceae</taxon>
        <taxon>Actinotignum</taxon>
    </lineage>
</organism>
<dbReference type="EMBL" id="JAWNFY010000004">
    <property type="protein sequence ID" value="MDY5145823.1"/>
    <property type="molecule type" value="Genomic_DNA"/>
</dbReference>
<dbReference type="Proteomes" id="UP001284901">
    <property type="component" value="Unassembled WGS sequence"/>
</dbReference>
<evidence type="ECO:0000313" key="11">
    <source>
        <dbReference type="EMBL" id="MDY5145823.1"/>
    </source>
</evidence>
<evidence type="ECO:0000256" key="6">
    <source>
        <dbReference type="ARBA" id="ARBA00022989"/>
    </source>
</evidence>
<proteinExistence type="inferred from homology"/>
<feature type="compositionally biased region" description="Basic and acidic residues" evidence="8">
    <location>
        <begin position="89"/>
        <end position="102"/>
    </location>
</feature>
<dbReference type="AlphaFoldDB" id="A0AAW9HNA2"/>
<dbReference type="GO" id="GO:0005886">
    <property type="term" value="C:plasma membrane"/>
    <property type="evidence" value="ECO:0007669"/>
    <property type="project" value="UniProtKB-SubCell"/>
</dbReference>
<evidence type="ECO:0000256" key="4">
    <source>
        <dbReference type="ARBA" id="ARBA00022475"/>
    </source>
</evidence>
<comment type="similarity">
    <text evidence="2">Belongs to the CPA3 antiporters (TC 2.A.63) subunit F family.</text>
</comment>
<sequence>MIIVMVICGVLLTISALLVTVRIVKGPTVLDRVGALDVITSIMVGALCLLAAVTRRADLLAVFVVVAIVGFLGSVAVARFIRPVDQNDPKEMRRLEKANERETTDEEEDESPAHDPDREPPAAGRAQPDTARLPQPDTAGAQEGARP</sequence>
<comment type="subcellular location">
    <subcellularLocation>
        <location evidence="1">Cell membrane</location>
        <topology evidence="1">Multi-pass membrane protein</topology>
    </subcellularLocation>
</comment>
<name>A0AAW9HNA2_9ACTO</name>
<comment type="caution">
    <text evidence="10">The sequence shown here is derived from an EMBL/GenBank/DDBJ whole genome shotgun (WGS) entry which is preliminary data.</text>
</comment>
<evidence type="ECO:0000256" key="2">
    <source>
        <dbReference type="ARBA" id="ARBA00009212"/>
    </source>
</evidence>
<feature type="compositionally biased region" description="Basic and acidic residues" evidence="8">
    <location>
        <begin position="111"/>
        <end position="120"/>
    </location>
</feature>
<accession>A0AAW9HNA2</accession>
<keyword evidence="4" id="KW-1003">Cell membrane</keyword>
<dbReference type="EMBL" id="JAWNFV010000012">
    <property type="protein sequence ID" value="MDY5140907.1"/>
    <property type="molecule type" value="Genomic_DNA"/>
</dbReference>
<evidence type="ECO:0000256" key="7">
    <source>
        <dbReference type="ARBA" id="ARBA00023136"/>
    </source>
</evidence>
<dbReference type="RefSeq" id="WP_087069995.1">
    <property type="nucleotide sequence ID" value="NZ_CAUPFC010000018.1"/>
</dbReference>
<keyword evidence="12" id="KW-1185">Reference proteome</keyword>
<dbReference type="PANTHER" id="PTHR34702">
    <property type="entry name" value="NA(+)/H(+) ANTIPORTER SUBUNIT F1"/>
    <property type="match status" value="1"/>
</dbReference>
<feature type="transmembrane region" description="Helical" evidence="9">
    <location>
        <begin position="33"/>
        <end position="53"/>
    </location>
</feature>
<evidence type="ECO:0000313" key="10">
    <source>
        <dbReference type="EMBL" id="MDY5140907.1"/>
    </source>
</evidence>
<dbReference type="GeneID" id="92813472"/>
<evidence type="ECO:0000256" key="3">
    <source>
        <dbReference type="ARBA" id="ARBA00022448"/>
    </source>
</evidence>
<evidence type="ECO:0000313" key="13">
    <source>
        <dbReference type="Proteomes" id="UP001288320"/>
    </source>
</evidence>
<feature type="transmembrane region" description="Helical" evidence="9">
    <location>
        <begin position="60"/>
        <end position="81"/>
    </location>
</feature>
<evidence type="ECO:0000256" key="9">
    <source>
        <dbReference type="SAM" id="Phobius"/>
    </source>
</evidence>
<dbReference type="Proteomes" id="UP001288320">
    <property type="component" value="Unassembled WGS sequence"/>
</dbReference>
<dbReference type="PANTHER" id="PTHR34702:SF1">
    <property type="entry name" value="NA(+)_H(+) ANTIPORTER SUBUNIT F"/>
    <property type="match status" value="1"/>
</dbReference>
<gene>
    <name evidence="10" type="ORF">R6G74_06240</name>
    <name evidence="11" type="ORF">R6P33_02130</name>
</gene>
<reference evidence="10 12" key="1">
    <citation type="submission" date="2023-10" db="EMBL/GenBank/DDBJ databases">
        <title>Whole Genome based description of the genera Actinobaculum and Actinotignum reveals a complex phylogenetic relationship within the species included in the genus Actinotignum.</title>
        <authorList>
            <person name="Jensen C.S."/>
            <person name="Dargis R."/>
            <person name="Kemp M."/>
            <person name="Christensen J.J."/>
        </authorList>
    </citation>
    <scope>NUCLEOTIDE SEQUENCE</scope>
    <source>
        <strain evidence="11 12">SLA_B089</strain>
        <strain evidence="10">SLA_B245</strain>
    </source>
</reference>
<evidence type="ECO:0000256" key="5">
    <source>
        <dbReference type="ARBA" id="ARBA00022692"/>
    </source>
</evidence>
<dbReference type="Pfam" id="PF04066">
    <property type="entry name" value="MrpF_PhaF"/>
    <property type="match status" value="1"/>
</dbReference>
<evidence type="ECO:0000313" key="12">
    <source>
        <dbReference type="Proteomes" id="UP001284901"/>
    </source>
</evidence>
<dbReference type="InterPro" id="IPR007208">
    <property type="entry name" value="MrpF/PhaF-like"/>
</dbReference>
<dbReference type="GO" id="GO:0015385">
    <property type="term" value="F:sodium:proton antiporter activity"/>
    <property type="evidence" value="ECO:0007669"/>
    <property type="project" value="TreeGrafter"/>
</dbReference>
<keyword evidence="6 9" id="KW-1133">Transmembrane helix</keyword>
<keyword evidence="3" id="KW-0813">Transport</keyword>
<keyword evidence="5 9" id="KW-0812">Transmembrane</keyword>
<keyword evidence="7 9" id="KW-0472">Membrane</keyword>